<evidence type="ECO:0000259" key="10">
    <source>
        <dbReference type="Pfam" id="PF00909"/>
    </source>
</evidence>
<sequence>MNFMANSINTGDTAFMILCTAMVSLMTPGLAFFYGGLARKNNILVIMGQSFISVGVTTLMWIFGGFGLAFGSDFHGIIGNPADFFLMKNVGTLANLLHGATIPFLMFFAFQLMFCVITVPLMTGAFADRLTMKGYILLLIGWNLLIYFPVCHWVWGGGFLSDFNFKDFAGGTVIHTTAGFGSLATILYLGQRKLTEKQKNQHNNLMVAAIGTGLLWFGWFGFNAGGALRADVQAANAFVSTFVALATSLTVWILFAKFKKGYYDFVDILTGSVAGLATITPCAGYVTPAQAIVIGAIAAIICTLAVDFRKKKGWDDALDVWGVHGVGGFTGTILIGIFGTGASLVTSVGLKALLVQILGVCFVAAYAFIVTRLILIVASKITRIETTKEEQEKGLDVEFFHQSTYDE</sequence>
<proteinExistence type="inferred from homology"/>
<feature type="transmembrane region" description="Helical" evidence="9">
    <location>
        <begin position="353"/>
        <end position="378"/>
    </location>
</feature>
<evidence type="ECO:0000256" key="8">
    <source>
        <dbReference type="ARBA" id="ARBA00050025"/>
    </source>
</evidence>
<evidence type="ECO:0000256" key="3">
    <source>
        <dbReference type="ARBA" id="ARBA00022448"/>
    </source>
</evidence>
<evidence type="ECO:0000256" key="6">
    <source>
        <dbReference type="ARBA" id="ARBA00023136"/>
    </source>
</evidence>
<comment type="subcellular location">
    <subcellularLocation>
        <location evidence="9">Cell membrane</location>
        <topology evidence="9">Multi-pass membrane protein</topology>
    </subcellularLocation>
    <subcellularLocation>
        <location evidence="1">Membrane</location>
        <topology evidence="1">Multi-pass membrane protein</topology>
    </subcellularLocation>
</comment>
<evidence type="ECO:0000313" key="11">
    <source>
        <dbReference type="EMBL" id="OEG12052.1"/>
    </source>
</evidence>
<dbReference type="PANTHER" id="PTHR43029:SF10">
    <property type="entry name" value="AMMONIUM TRANSPORTER MEP2"/>
    <property type="match status" value="1"/>
</dbReference>
<keyword evidence="4 9" id="KW-0812">Transmembrane</keyword>
<name>A0A1E5GH64_9ENTE</name>
<feature type="transmembrane region" description="Helical" evidence="9">
    <location>
        <begin position="318"/>
        <end position="341"/>
    </location>
</feature>
<dbReference type="InterPro" id="IPR029020">
    <property type="entry name" value="Ammonium/urea_transptr"/>
</dbReference>
<feature type="transmembrane region" description="Helical" evidence="9">
    <location>
        <begin position="234"/>
        <end position="255"/>
    </location>
</feature>
<feature type="transmembrane region" description="Helical" evidence="9">
    <location>
        <begin position="135"/>
        <end position="156"/>
    </location>
</feature>
<keyword evidence="7 9" id="KW-0924">Ammonia transport</keyword>
<accession>A0A1E5GH64</accession>
<evidence type="ECO:0000256" key="4">
    <source>
        <dbReference type="ARBA" id="ARBA00022692"/>
    </source>
</evidence>
<evidence type="ECO:0000256" key="9">
    <source>
        <dbReference type="RuleBase" id="RU362002"/>
    </source>
</evidence>
<keyword evidence="12" id="KW-1185">Reference proteome</keyword>
<evidence type="ECO:0000256" key="7">
    <source>
        <dbReference type="ARBA" id="ARBA00023177"/>
    </source>
</evidence>
<comment type="caution">
    <text evidence="11">The sequence shown here is derived from an EMBL/GenBank/DDBJ whole genome shotgun (WGS) entry which is preliminary data.</text>
</comment>
<dbReference type="EMBL" id="MIJZ01000012">
    <property type="protein sequence ID" value="OEG12052.1"/>
    <property type="molecule type" value="Genomic_DNA"/>
</dbReference>
<evidence type="ECO:0000256" key="1">
    <source>
        <dbReference type="ARBA" id="ARBA00004141"/>
    </source>
</evidence>
<dbReference type="Gene3D" id="1.10.3430.10">
    <property type="entry name" value="Ammonium transporter AmtB like domains"/>
    <property type="match status" value="1"/>
</dbReference>
<keyword evidence="6 9" id="KW-0472">Membrane</keyword>
<feature type="transmembrane region" description="Helical" evidence="9">
    <location>
        <begin position="102"/>
        <end position="123"/>
    </location>
</feature>
<dbReference type="InterPro" id="IPR024041">
    <property type="entry name" value="NH4_transpt_AmtB-like_dom"/>
</dbReference>
<dbReference type="InterPro" id="IPR001905">
    <property type="entry name" value="Ammonium_transpt"/>
</dbReference>
<keyword evidence="3 9" id="KW-0813">Transport</keyword>
<dbReference type="PANTHER" id="PTHR43029">
    <property type="entry name" value="AMMONIUM TRANSPORTER MEP2"/>
    <property type="match status" value="1"/>
</dbReference>
<organism evidence="11 12">
    <name type="scientific">Enterococcus ureasiticus</name>
    <dbReference type="NCBI Taxonomy" id="903984"/>
    <lineage>
        <taxon>Bacteria</taxon>
        <taxon>Bacillati</taxon>
        <taxon>Bacillota</taxon>
        <taxon>Bacilli</taxon>
        <taxon>Lactobacillales</taxon>
        <taxon>Enterococcaceae</taxon>
        <taxon>Enterococcus</taxon>
    </lineage>
</organism>
<dbReference type="Pfam" id="PF00909">
    <property type="entry name" value="Ammonium_transp"/>
    <property type="match status" value="1"/>
</dbReference>
<dbReference type="AlphaFoldDB" id="A0A1E5GH64"/>
<dbReference type="InterPro" id="IPR018047">
    <property type="entry name" value="Ammonium_transpt_CS"/>
</dbReference>
<reference evidence="12" key="1">
    <citation type="submission" date="2016-09" db="EMBL/GenBank/DDBJ databases">
        <authorList>
            <person name="Gulvik C.A."/>
        </authorList>
    </citation>
    <scope>NUCLEOTIDE SEQUENCE [LARGE SCALE GENOMIC DNA]</scope>
    <source>
        <strain evidence="12">DSM 23328</strain>
    </source>
</reference>
<evidence type="ECO:0000256" key="2">
    <source>
        <dbReference type="ARBA" id="ARBA00005887"/>
    </source>
</evidence>
<dbReference type="GO" id="GO:0008519">
    <property type="term" value="F:ammonium channel activity"/>
    <property type="evidence" value="ECO:0007669"/>
    <property type="project" value="InterPro"/>
</dbReference>
<protein>
    <recommendedName>
        <fullName evidence="8 9">Ammonium transporter</fullName>
    </recommendedName>
</protein>
<dbReference type="Proteomes" id="UP000094068">
    <property type="component" value="Unassembled WGS sequence"/>
</dbReference>
<evidence type="ECO:0000313" key="12">
    <source>
        <dbReference type="Proteomes" id="UP000094068"/>
    </source>
</evidence>
<gene>
    <name evidence="11" type="ORF">BCR21_07385</name>
</gene>
<feature type="transmembrane region" description="Helical" evidence="9">
    <location>
        <begin position="43"/>
        <end position="63"/>
    </location>
</feature>
<dbReference type="PROSITE" id="PS01219">
    <property type="entry name" value="AMMONIUM_TRANSP"/>
    <property type="match status" value="1"/>
</dbReference>
<feature type="transmembrane region" description="Helical" evidence="9">
    <location>
        <begin position="168"/>
        <end position="190"/>
    </location>
</feature>
<feature type="domain" description="Ammonium transporter AmtB-like" evidence="10">
    <location>
        <begin position="14"/>
        <end position="405"/>
    </location>
</feature>
<dbReference type="NCBIfam" id="TIGR00836">
    <property type="entry name" value="amt"/>
    <property type="match status" value="1"/>
</dbReference>
<dbReference type="STRING" id="903984.BCR21_07385"/>
<feature type="transmembrane region" description="Helical" evidence="9">
    <location>
        <begin position="262"/>
        <end position="279"/>
    </location>
</feature>
<feature type="transmembrane region" description="Helical" evidence="9">
    <location>
        <begin position="285"/>
        <end position="306"/>
    </location>
</feature>
<dbReference type="GO" id="GO:0005886">
    <property type="term" value="C:plasma membrane"/>
    <property type="evidence" value="ECO:0007669"/>
    <property type="project" value="UniProtKB-SubCell"/>
</dbReference>
<evidence type="ECO:0000256" key="5">
    <source>
        <dbReference type="ARBA" id="ARBA00022989"/>
    </source>
</evidence>
<comment type="similarity">
    <text evidence="2 9">Belongs to the ammonia transporter channel (TC 1.A.11.2) family.</text>
</comment>
<feature type="transmembrane region" description="Helical" evidence="9">
    <location>
        <begin position="14"/>
        <end position="36"/>
    </location>
</feature>
<keyword evidence="5 9" id="KW-1133">Transmembrane helix</keyword>
<dbReference type="SUPFAM" id="SSF111352">
    <property type="entry name" value="Ammonium transporter"/>
    <property type="match status" value="1"/>
</dbReference>
<feature type="transmembrane region" description="Helical" evidence="9">
    <location>
        <begin position="202"/>
        <end position="222"/>
    </location>
</feature>